<dbReference type="Proteomes" id="UP000262073">
    <property type="component" value="Chromosome"/>
</dbReference>
<dbReference type="KEGG" id="salm:D0Y50_08330"/>
<dbReference type="InterPro" id="IPR010016">
    <property type="entry name" value="PxpB"/>
</dbReference>
<evidence type="ECO:0000313" key="5">
    <source>
        <dbReference type="EMBL" id="AXR06370.1"/>
    </source>
</evidence>
<evidence type="ECO:0000256" key="3">
    <source>
        <dbReference type="ARBA" id="ARBA00022840"/>
    </source>
</evidence>
<dbReference type="AlphaFoldDB" id="A0A346NLG3"/>
<organism evidence="5 6">
    <name type="scientific">Salinimonas sediminis</name>
    <dbReference type="NCBI Taxonomy" id="2303538"/>
    <lineage>
        <taxon>Bacteria</taxon>
        <taxon>Pseudomonadati</taxon>
        <taxon>Pseudomonadota</taxon>
        <taxon>Gammaproteobacteria</taxon>
        <taxon>Alteromonadales</taxon>
        <taxon>Alteromonadaceae</taxon>
        <taxon>Alteromonas/Salinimonas group</taxon>
        <taxon>Salinimonas</taxon>
    </lineage>
</organism>
<dbReference type="PANTHER" id="PTHR34698">
    <property type="entry name" value="5-OXOPROLINASE SUBUNIT B"/>
    <property type="match status" value="1"/>
</dbReference>
<name>A0A346NLG3_9ALTE</name>
<dbReference type="SMART" id="SM00796">
    <property type="entry name" value="AHS1"/>
    <property type="match status" value="1"/>
</dbReference>
<dbReference type="SUPFAM" id="SSF160467">
    <property type="entry name" value="PH0987 N-terminal domain-like"/>
    <property type="match status" value="1"/>
</dbReference>
<dbReference type="SUPFAM" id="SSF50891">
    <property type="entry name" value="Cyclophilin-like"/>
    <property type="match status" value="1"/>
</dbReference>
<keyword evidence="1" id="KW-0547">Nucleotide-binding</keyword>
<dbReference type="Pfam" id="PF02682">
    <property type="entry name" value="CT_C_D"/>
    <property type="match status" value="1"/>
</dbReference>
<keyword evidence="2 5" id="KW-0378">Hydrolase</keyword>
<protein>
    <submittedName>
        <fullName evidence="5">5-oxoprolinase subunit PxpB</fullName>
        <ecNumber evidence="5">3.5.2.9</ecNumber>
    </submittedName>
</protein>
<accession>A0A346NLG3</accession>
<gene>
    <name evidence="5" type="primary">pxpB</name>
    <name evidence="5" type="ORF">D0Y50_08330</name>
</gene>
<dbReference type="GO" id="GO:0017168">
    <property type="term" value="F:5-oxoprolinase (ATP-hydrolyzing) activity"/>
    <property type="evidence" value="ECO:0007669"/>
    <property type="project" value="UniProtKB-EC"/>
</dbReference>
<dbReference type="Gene3D" id="3.30.1360.40">
    <property type="match status" value="1"/>
</dbReference>
<dbReference type="PANTHER" id="PTHR34698:SF2">
    <property type="entry name" value="5-OXOPROLINASE SUBUNIT B"/>
    <property type="match status" value="1"/>
</dbReference>
<dbReference type="InterPro" id="IPR003833">
    <property type="entry name" value="CT_C_D"/>
</dbReference>
<evidence type="ECO:0000313" key="6">
    <source>
        <dbReference type="Proteomes" id="UP000262073"/>
    </source>
</evidence>
<dbReference type="OrthoDB" id="9778567at2"/>
<keyword evidence="6" id="KW-1185">Reference proteome</keyword>
<dbReference type="GO" id="GO:0005524">
    <property type="term" value="F:ATP binding"/>
    <property type="evidence" value="ECO:0007669"/>
    <property type="project" value="UniProtKB-KW"/>
</dbReference>
<dbReference type="InterPro" id="IPR029000">
    <property type="entry name" value="Cyclophilin-like_dom_sf"/>
</dbReference>
<evidence type="ECO:0000256" key="1">
    <source>
        <dbReference type="ARBA" id="ARBA00022741"/>
    </source>
</evidence>
<keyword evidence="3" id="KW-0067">ATP-binding</keyword>
<dbReference type="EMBL" id="CP031769">
    <property type="protein sequence ID" value="AXR06370.1"/>
    <property type="molecule type" value="Genomic_DNA"/>
</dbReference>
<dbReference type="NCBIfam" id="TIGR00370">
    <property type="entry name" value="5-oxoprolinase subunit PxpB"/>
    <property type="match status" value="1"/>
</dbReference>
<sequence>MEAFGNITRIEPAGIDGLIVYFEHDTLSQTNQAVQAMKRALKHSNPVWLNALIPGYDSLLVLFNLQHADVHTVYQALRHAKPTGQSQHKSEHYTLPVWYQAASADDFDAISQHTGLTASQIIEHHTSQDFHVFTVGFAPGFAYMGELPEVLSCPRLTTPRTRVPKGAVAIADRQTAVYPSDSPGGWHLLGLCPTALFDLTWQQPVKLQPGDTVRFYAIDEQQYKALCNEPG</sequence>
<dbReference type="EC" id="3.5.2.9" evidence="5"/>
<proteinExistence type="predicted"/>
<evidence type="ECO:0000259" key="4">
    <source>
        <dbReference type="SMART" id="SM00796"/>
    </source>
</evidence>
<dbReference type="RefSeq" id="WP_108566915.1">
    <property type="nucleotide sequence ID" value="NZ_CP031769.1"/>
</dbReference>
<evidence type="ECO:0000256" key="2">
    <source>
        <dbReference type="ARBA" id="ARBA00022801"/>
    </source>
</evidence>
<dbReference type="Gene3D" id="2.40.100.10">
    <property type="entry name" value="Cyclophilin-like"/>
    <property type="match status" value="1"/>
</dbReference>
<reference evidence="5 6" key="1">
    <citation type="submission" date="2018-08" db="EMBL/GenBank/DDBJ databases">
        <title>Salinimonas sediminis sp. nov., a piezophilic bacterium isolated from a deep-sea sediment sample from the New Britain Trench.</title>
        <authorList>
            <person name="Cao J."/>
        </authorList>
    </citation>
    <scope>NUCLEOTIDE SEQUENCE [LARGE SCALE GENOMIC DNA]</scope>
    <source>
        <strain evidence="5 6">N102</strain>
    </source>
</reference>
<feature type="domain" description="Carboxyltransferase" evidence="4">
    <location>
        <begin position="8"/>
        <end position="207"/>
    </location>
</feature>